<dbReference type="InterPro" id="IPR036852">
    <property type="entry name" value="Peptidase_S8/S53_dom_sf"/>
</dbReference>
<organism evidence="9 10">
    <name type="scientific">Schaalia odontolytica</name>
    <dbReference type="NCBI Taxonomy" id="1660"/>
    <lineage>
        <taxon>Bacteria</taxon>
        <taxon>Bacillati</taxon>
        <taxon>Actinomycetota</taxon>
        <taxon>Actinomycetes</taxon>
        <taxon>Actinomycetales</taxon>
        <taxon>Actinomycetaceae</taxon>
        <taxon>Schaalia</taxon>
    </lineage>
</organism>
<feature type="active site" description="Charge relay system" evidence="5">
    <location>
        <position position="265"/>
    </location>
</feature>
<protein>
    <submittedName>
        <fullName evidence="9">Alkaline protease</fullName>
    </submittedName>
</protein>
<evidence type="ECO:0000256" key="6">
    <source>
        <dbReference type="SAM" id="MobiDB-lite"/>
    </source>
</evidence>
<comment type="caution">
    <text evidence="9">The sequence shown here is derived from an EMBL/GenBank/DDBJ whole genome shotgun (WGS) entry which is preliminary data.</text>
</comment>
<feature type="region of interest" description="Disordered" evidence="6">
    <location>
        <begin position="304"/>
        <end position="345"/>
    </location>
</feature>
<dbReference type="PANTHER" id="PTHR43806">
    <property type="entry name" value="PEPTIDASE S8"/>
    <property type="match status" value="1"/>
</dbReference>
<dbReference type="PROSITE" id="PS00138">
    <property type="entry name" value="SUBTILASE_SER"/>
    <property type="match status" value="1"/>
</dbReference>
<comment type="similarity">
    <text evidence="1 5">Belongs to the peptidase S8 family.</text>
</comment>
<reference evidence="9 10" key="1">
    <citation type="submission" date="2015-10" db="EMBL/GenBank/DDBJ databases">
        <title>Draft Genome of Actinomyces odontolyticus subsp. actinosynbacter strain XH001.</title>
        <authorList>
            <person name="Mclean J.S."/>
            <person name="He X."/>
        </authorList>
    </citation>
    <scope>NUCLEOTIDE SEQUENCE [LARGE SCALE GENOMIC DNA]</scope>
    <source>
        <strain evidence="9 10">XH001</strain>
    </source>
</reference>
<keyword evidence="2 5" id="KW-0645">Protease</keyword>
<keyword evidence="7" id="KW-0732">Signal</keyword>
<evidence type="ECO:0000259" key="8">
    <source>
        <dbReference type="Pfam" id="PF00082"/>
    </source>
</evidence>
<proteinExistence type="inferred from homology"/>
<evidence type="ECO:0000256" key="2">
    <source>
        <dbReference type="ARBA" id="ARBA00022670"/>
    </source>
</evidence>
<evidence type="ECO:0000256" key="5">
    <source>
        <dbReference type="PROSITE-ProRule" id="PRU01240"/>
    </source>
</evidence>
<feature type="domain" description="Peptidase S8/S53" evidence="8">
    <location>
        <begin position="62"/>
        <end position="312"/>
    </location>
</feature>
<dbReference type="PROSITE" id="PS00137">
    <property type="entry name" value="SUBTILASE_HIS"/>
    <property type="match status" value="1"/>
</dbReference>
<dbReference type="InterPro" id="IPR000209">
    <property type="entry name" value="Peptidase_S8/S53_dom"/>
</dbReference>
<sequence>MTTPASSTARLLGVVTSTLALTVGTAALPSGPARAADTITAADQPYVSYYRLDELHATGLTGEGVTIAIIDGEVDTKAPELSSTTITDKTPCTVTSSPFARTHGTAVASVIGADGYGVAPSAMILSYRSSLSGQGDVSGDDCRGDFGVRKDSYASLANHAMNDGATIINMSVSSDDRDVFLKWAVARAMSQGVIIVTASGNSGRDGNSRSLAWWSGVVGVGAIDTQGAVVASSSSGDGLVSAAVSGPVTVHDYSSRQTTQVSGTSISSPLVAGFLALARQKWPEATANQLLQLLVHTGTNPDHTWNEHTGYGPIDPAAMLATDPTQFPDENPLANKGDASTPTPEEIQQYEDGVVSPFDIAFDNSYVYRGLDQSTLFDNRNPYPTHLGTSPRYHGK</sequence>
<dbReference type="PANTHER" id="PTHR43806:SF11">
    <property type="entry name" value="CEREVISIN-RELATED"/>
    <property type="match status" value="1"/>
</dbReference>
<dbReference type="GO" id="GO:0004252">
    <property type="term" value="F:serine-type endopeptidase activity"/>
    <property type="evidence" value="ECO:0007669"/>
    <property type="project" value="UniProtKB-UniRule"/>
</dbReference>
<evidence type="ECO:0000313" key="10">
    <source>
        <dbReference type="Proteomes" id="UP000054686"/>
    </source>
</evidence>
<dbReference type="GO" id="GO:0006508">
    <property type="term" value="P:proteolysis"/>
    <property type="evidence" value="ECO:0007669"/>
    <property type="project" value="UniProtKB-KW"/>
</dbReference>
<dbReference type="InterPro" id="IPR015500">
    <property type="entry name" value="Peptidase_S8_subtilisin-rel"/>
</dbReference>
<dbReference type="InterPro" id="IPR050131">
    <property type="entry name" value="Peptidase_S8_subtilisin-like"/>
</dbReference>
<dbReference type="Pfam" id="PF00082">
    <property type="entry name" value="Peptidase_S8"/>
    <property type="match status" value="1"/>
</dbReference>
<accession>A0A0V8RYR3</accession>
<evidence type="ECO:0000313" key="9">
    <source>
        <dbReference type="EMBL" id="KSW13166.1"/>
    </source>
</evidence>
<evidence type="ECO:0000256" key="4">
    <source>
        <dbReference type="ARBA" id="ARBA00022825"/>
    </source>
</evidence>
<feature type="signal peptide" evidence="7">
    <location>
        <begin position="1"/>
        <end position="35"/>
    </location>
</feature>
<dbReference type="AlphaFoldDB" id="A0A0V8RYR3"/>
<dbReference type="PRINTS" id="PR00723">
    <property type="entry name" value="SUBTILISIN"/>
</dbReference>
<feature type="region of interest" description="Disordered" evidence="6">
    <location>
        <begin position="377"/>
        <end position="396"/>
    </location>
</feature>
<gene>
    <name evidence="9" type="ORF">APY09_02070</name>
</gene>
<feature type="active site" description="Charge relay system" evidence="5">
    <location>
        <position position="71"/>
    </location>
</feature>
<evidence type="ECO:0000256" key="3">
    <source>
        <dbReference type="ARBA" id="ARBA00022801"/>
    </source>
</evidence>
<keyword evidence="3 5" id="KW-0378">Hydrolase</keyword>
<name>A0A0V8RYR3_9ACTO</name>
<dbReference type="OrthoDB" id="3266786at2"/>
<dbReference type="CDD" id="cd00306">
    <property type="entry name" value="Peptidases_S8_S53"/>
    <property type="match status" value="1"/>
</dbReference>
<feature type="chain" id="PRO_5006895252" evidence="7">
    <location>
        <begin position="36"/>
        <end position="396"/>
    </location>
</feature>
<feature type="active site" description="Charge relay system" evidence="5">
    <location>
        <position position="103"/>
    </location>
</feature>
<evidence type="ECO:0000256" key="1">
    <source>
        <dbReference type="ARBA" id="ARBA00011073"/>
    </source>
</evidence>
<dbReference type="Proteomes" id="UP000054686">
    <property type="component" value="Unassembled WGS sequence"/>
</dbReference>
<dbReference type="PROSITE" id="PS51892">
    <property type="entry name" value="SUBTILASE"/>
    <property type="match status" value="1"/>
</dbReference>
<evidence type="ECO:0000256" key="7">
    <source>
        <dbReference type="SAM" id="SignalP"/>
    </source>
</evidence>
<dbReference type="InterPro" id="IPR022398">
    <property type="entry name" value="Peptidase_S8_His-AS"/>
</dbReference>
<dbReference type="SUPFAM" id="SSF52743">
    <property type="entry name" value="Subtilisin-like"/>
    <property type="match status" value="1"/>
</dbReference>
<dbReference type="RefSeq" id="WP_060565941.1">
    <property type="nucleotide sequence ID" value="NZ_CP040006.1"/>
</dbReference>
<dbReference type="EMBL" id="LLVT01000001">
    <property type="protein sequence ID" value="KSW13166.1"/>
    <property type="molecule type" value="Genomic_DNA"/>
</dbReference>
<dbReference type="InterPro" id="IPR023828">
    <property type="entry name" value="Peptidase_S8_Ser-AS"/>
</dbReference>
<dbReference type="Gene3D" id="3.40.50.200">
    <property type="entry name" value="Peptidase S8/S53 domain"/>
    <property type="match status" value="1"/>
</dbReference>
<keyword evidence="4 5" id="KW-0720">Serine protease</keyword>